<evidence type="ECO:0000256" key="1">
    <source>
        <dbReference type="SAM" id="SignalP"/>
    </source>
</evidence>
<evidence type="ECO:0000313" key="3">
    <source>
        <dbReference type="Proteomes" id="UP000676079"/>
    </source>
</evidence>
<sequence length="109" mass="11347">MRTPRPLATAIAAVAAVLTVAVFPGTAAAEPVDGLDCTVTRQLINFQEVHTCVAESEDIRWKLTGRCAMMFGIQFVSSPVVEGSGTAMVGCPIAGPISGPVHNVVRVVL</sequence>
<keyword evidence="1" id="KW-0732">Signal</keyword>
<feature type="chain" id="PRO_5046169982" evidence="1">
    <location>
        <begin position="30"/>
        <end position="109"/>
    </location>
</feature>
<protein>
    <submittedName>
        <fullName evidence="2">Uncharacterized protein</fullName>
    </submittedName>
</protein>
<organism evidence="2 3">
    <name type="scientific">Nocardiopsis changdeensis</name>
    <dbReference type="NCBI Taxonomy" id="2831969"/>
    <lineage>
        <taxon>Bacteria</taxon>
        <taxon>Bacillati</taxon>
        <taxon>Actinomycetota</taxon>
        <taxon>Actinomycetes</taxon>
        <taxon>Streptosporangiales</taxon>
        <taxon>Nocardiopsidaceae</taxon>
        <taxon>Nocardiopsis</taxon>
    </lineage>
</organism>
<proteinExistence type="predicted"/>
<accession>A0ABX8BJ35</accession>
<name>A0ABX8BJ35_9ACTN</name>
<feature type="signal peptide" evidence="1">
    <location>
        <begin position="1"/>
        <end position="29"/>
    </location>
</feature>
<dbReference type="RefSeq" id="WP_220563447.1">
    <property type="nucleotide sequence ID" value="NZ_CP074133.1"/>
</dbReference>
<dbReference type="Proteomes" id="UP000676079">
    <property type="component" value="Chromosome"/>
</dbReference>
<reference evidence="2 3" key="1">
    <citation type="submission" date="2021-05" db="EMBL/GenBank/DDBJ databases">
        <title>Direct Submission.</title>
        <authorList>
            <person name="Li K."/>
            <person name="Gao J."/>
        </authorList>
    </citation>
    <scope>NUCLEOTIDE SEQUENCE [LARGE SCALE GENOMIC DNA]</scope>
    <source>
        <strain evidence="2 3">Mg02</strain>
    </source>
</reference>
<evidence type="ECO:0000313" key="2">
    <source>
        <dbReference type="EMBL" id="QUX22230.1"/>
    </source>
</evidence>
<dbReference type="EMBL" id="CP074133">
    <property type="protein sequence ID" value="QUX22230.1"/>
    <property type="molecule type" value="Genomic_DNA"/>
</dbReference>
<gene>
    <name evidence="2" type="ORF">KGD84_28435</name>
</gene>
<keyword evidence="3" id="KW-1185">Reference proteome</keyword>